<evidence type="ECO:0000256" key="2">
    <source>
        <dbReference type="SAM" id="SignalP"/>
    </source>
</evidence>
<dbReference type="AlphaFoldDB" id="A0A7J6MYQ3"/>
<dbReference type="OrthoDB" id="21330at2759"/>
<sequence>MKIICLLSAVLLVLLTSGDGNNMKSAAAGLRALGDWADSKEELNIAEVATTLYTMRHLSRALLSLGEEATPLFWAWLRDLEAQSEAILEARDELFKLNVLTHQFRDDIKSFITDFGLNPLGKITGSEMETDRDDNSAKLSMPCFAANPEVDLGSCSAGVIFDDIEDAANRKDQVVGGKAKMGIVVKKRRDLDKIMVKGLAAKWLVTSASIAERTKRYTGATVFSNRVVPGRTVLTMENDGILLASKGDIRLFGYEQLAKCAEAKKLMVIRDPRDTSPTVRDPIDCDIPPPEDDSLNRPAHSSPDYYTRAALKLASGRLSGIAPDHTGRDAVKESHKNLVKNDYAVYTENAFMDDTFEQILFEAERLWRTGENETHGMEANCNLDGKDRMGGYIGYKSDLYRLIFGGNFRLWASLVTEAGALWGSDFPMELREYGQESAGMPCHSDLQMYANNTNDWEVVVTVSNSPESKCEFKWWDKAGKERAVLTKANSVTLVRPNSAVHCVSATAGGRREMLKMILVGDYRKGRSFWYYTDNTCQPGNTNRQLMRERSEEMLKSQGGENTADEL</sequence>
<keyword evidence="2" id="KW-0732">Signal</keyword>
<dbReference type="EMBL" id="JAAPAO010000029">
    <property type="protein sequence ID" value="KAF4676759.1"/>
    <property type="molecule type" value="Genomic_DNA"/>
</dbReference>
<evidence type="ECO:0008006" key="5">
    <source>
        <dbReference type="Google" id="ProtNLM"/>
    </source>
</evidence>
<proteinExistence type="predicted"/>
<name>A0A7J6MYQ3_PERCH</name>
<dbReference type="Proteomes" id="UP000591131">
    <property type="component" value="Unassembled WGS sequence"/>
</dbReference>
<evidence type="ECO:0000313" key="3">
    <source>
        <dbReference type="EMBL" id="KAF4676759.1"/>
    </source>
</evidence>
<feature type="region of interest" description="Disordered" evidence="1">
    <location>
        <begin position="273"/>
        <end position="300"/>
    </location>
</feature>
<evidence type="ECO:0000313" key="4">
    <source>
        <dbReference type="Proteomes" id="UP000591131"/>
    </source>
</evidence>
<organism evidence="3 4">
    <name type="scientific">Perkinsus chesapeaki</name>
    <name type="common">Clam parasite</name>
    <name type="synonym">Perkinsus andrewsi</name>
    <dbReference type="NCBI Taxonomy" id="330153"/>
    <lineage>
        <taxon>Eukaryota</taxon>
        <taxon>Sar</taxon>
        <taxon>Alveolata</taxon>
        <taxon>Perkinsozoa</taxon>
        <taxon>Perkinsea</taxon>
        <taxon>Perkinsida</taxon>
        <taxon>Perkinsidae</taxon>
        <taxon>Perkinsus</taxon>
    </lineage>
</organism>
<keyword evidence="4" id="KW-1185">Reference proteome</keyword>
<reference evidence="3 4" key="1">
    <citation type="submission" date="2020-04" db="EMBL/GenBank/DDBJ databases">
        <title>Perkinsus chesapeaki whole genome sequence.</title>
        <authorList>
            <person name="Bogema D.R."/>
        </authorList>
    </citation>
    <scope>NUCLEOTIDE SEQUENCE [LARGE SCALE GENOMIC DNA]</scope>
    <source>
        <strain evidence="3">ATCC PRA-425</strain>
    </source>
</reference>
<evidence type="ECO:0000256" key="1">
    <source>
        <dbReference type="SAM" id="MobiDB-lite"/>
    </source>
</evidence>
<accession>A0A7J6MYQ3</accession>
<feature type="chain" id="PRO_5029450150" description="Prolyl 4-hydroxylase alpha subunit domain-containing protein" evidence="2">
    <location>
        <begin position="21"/>
        <end position="566"/>
    </location>
</feature>
<gene>
    <name evidence="3" type="ORF">FOL47_005180</name>
</gene>
<comment type="caution">
    <text evidence="3">The sequence shown here is derived from an EMBL/GenBank/DDBJ whole genome shotgun (WGS) entry which is preliminary data.</text>
</comment>
<protein>
    <recommendedName>
        <fullName evidence="5">Prolyl 4-hydroxylase alpha subunit domain-containing protein</fullName>
    </recommendedName>
</protein>
<feature type="signal peptide" evidence="2">
    <location>
        <begin position="1"/>
        <end position="20"/>
    </location>
</feature>